<name>A0A0R3S128_9BILA</name>
<reference evidence="3" key="1">
    <citation type="submission" date="2017-02" db="UniProtKB">
        <authorList>
            <consortium name="WormBaseParasite"/>
        </authorList>
    </citation>
    <scope>IDENTIFICATION</scope>
</reference>
<feature type="region of interest" description="Disordered" evidence="1">
    <location>
        <begin position="286"/>
        <end position="317"/>
    </location>
</feature>
<accession>A0A0R3S128</accession>
<feature type="compositionally biased region" description="Low complexity" evidence="1">
    <location>
        <begin position="295"/>
        <end position="309"/>
    </location>
</feature>
<feature type="compositionally biased region" description="Basic and acidic residues" evidence="1">
    <location>
        <begin position="12"/>
        <end position="25"/>
    </location>
</feature>
<keyword evidence="2" id="KW-1185">Reference proteome</keyword>
<sequence>MFAKEDDEEMDKEPLEKSTEAEKSKNRLKFTTVKATDSNACNGANSPDKNEITVPEKITVTEEHLPKISTNGTTGTIEPSEITDSSSGQNQNHNPPKSKNQTEFDTVFEACNQDNSRKVSNAAISDKSASASKTTSESLPSEIQLEKASSKPFSNEISSKASNEITSDPSSCAIISNDTSTQSSQALPIEATHIPSQNIEPKSPVITTQPFSSVSAVKSATFHEEVTDTSQSLVKDTNALVSENNKQNLPANVTIISSVDTDLAINAERINEAPLLQQAQIQQSPPISVSESFKTQKSPSVSTQTSSETSESESEVAQICTIVPASESLDNLRSISNKNTATPNLDVDLNEVSYF</sequence>
<feature type="compositionally biased region" description="Acidic residues" evidence="1">
    <location>
        <begin position="1"/>
        <end position="11"/>
    </location>
</feature>
<feature type="region of interest" description="Disordered" evidence="1">
    <location>
        <begin position="119"/>
        <end position="155"/>
    </location>
</feature>
<feature type="compositionally biased region" description="Polar residues" evidence="1">
    <location>
        <begin position="33"/>
        <end position="47"/>
    </location>
</feature>
<feature type="compositionally biased region" description="Polar residues" evidence="1">
    <location>
        <begin position="68"/>
        <end position="102"/>
    </location>
</feature>
<evidence type="ECO:0000313" key="2">
    <source>
        <dbReference type="Proteomes" id="UP000050640"/>
    </source>
</evidence>
<feature type="compositionally biased region" description="Low complexity" evidence="1">
    <location>
        <begin position="120"/>
        <end position="138"/>
    </location>
</feature>
<dbReference type="AlphaFoldDB" id="A0A0R3S128"/>
<dbReference type="WBParaSite" id="EEL_0000835301-mRNA-1">
    <property type="protein sequence ID" value="EEL_0000835301-mRNA-1"/>
    <property type="gene ID" value="EEL_0000835301"/>
</dbReference>
<protein>
    <submittedName>
        <fullName evidence="3">PAM2 domain-containing protein</fullName>
    </submittedName>
</protein>
<organism evidence="2 3">
    <name type="scientific">Elaeophora elaphi</name>
    <dbReference type="NCBI Taxonomy" id="1147741"/>
    <lineage>
        <taxon>Eukaryota</taxon>
        <taxon>Metazoa</taxon>
        <taxon>Ecdysozoa</taxon>
        <taxon>Nematoda</taxon>
        <taxon>Chromadorea</taxon>
        <taxon>Rhabditida</taxon>
        <taxon>Spirurina</taxon>
        <taxon>Spiruromorpha</taxon>
        <taxon>Filarioidea</taxon>
        <taxon>Onchocercidae</taxon>
        <taxon>Elaeophora</taxon>
    </lineage>
</organism>
<dbReference type="Proteomes" id="UP000050640">
    <property type="component" value="Unplaced"/>
</dbReference>
<evidence type="ECO:0000313" key="3">
    <source>
        <dbReference type="WBParaSite" id="EEL_0000835301-mRNA-1"/>
    </source>
</evidence>
<feature type="region of interest" description="Disordered" evidence="1">
    <location>
        <begin position="1"/>
        <end position="102"/>
    </location>
</feature>
<evidence type="ECO:0000256" key="1">
    <source>
        <dbReference type="SAM" id="MobiDB-lite"/>
    </source>
</evidence>
<proteinExistence type="predicted"/>